<protein>
    <submittedName>
        <fullName evidence="2">Uncharacterized protein</fullName>
    </submittedName>
</protein>
<proteinExistence type="predicted"/>
<gene>
    <name evidence="2" type="ORF">S06H3_24624</name>
</gene>
<feature type="coiled-coil region" evidence="1">
    <location>
        <begin position="52"/>
        <end position="111"/>
    </location>
</feature>
<accession>X1N7G6</accession>
<dbReference type="AlphaFoldDB" id="X1N7G6"/>
<feature type="non-terminal residue" evidence="2">
    <location>
        <position position="120"/>
    </location>
</feature>
<comment type="caution">
    <text evidence="2">The sequence shown here is derived from an EMBL/GenBank/DDBJ whole genome shotgun (WGS) entry which is preliminary data.</text>
</comment>
<feature type="non-terminal residue" evidence="2">
    <location>
        <position position="1"/>
    </location>
</feature>
<dbReference type="EMBL" id="BARV01013784">
    <property type="protein sequence ID" value="GAI26176.1"/>
    <property type="molecule type" value="Genomic_DNA"/>
</dbReference>
<organism evidence="2">
    <name type="scientific">marine sediment metagenome</name>
    <dbReference type="NCBI Taxonomy" id="412755"/>
    <lineage>
        <taxon>unclassified sequences</taxon>
        <taxon>metagenomes</taxon>
        <taxon>ecological metagenomes</taxon>
    </lineage>
</organism>
<keyword evidence="1" id="KW-0175">Coiled coil</keyword>
<sequence length="120" mass="14594">YTYYMKIVTQEPPIEEYVEKYFDKTVKFIHRSTEIKSLETGLPEVSFDQKYLEELEEKVKSKKEKAANILFTLNKLVLVERHKNPIYESLVERVERLLELWKEKTKDYERIYLEGKDIIR</sequence>
<evidence type="ECO:0000313" key="2">
    <source>
        <dbReference type="EMBL" id="GAI26176.1"/>
    </source>
</evidence>
<name>X1N7G6_9ZZZZ</name>
<evidence type="ECO:0000256" key="1">
    <source>
        <dbReference type="SAM" id="Coils"/>
    </source>
</evidence>
<reference evidence="2" key="1">
    <citation type="journal article" date="2014" name="Front. Microbiol.">
        <title>High frequency of phylogenetically diverse reductive dehalogenase-homologous genes in deep subseafloor sedimentary metagenomes.</title>
        <authorList>
            <person name="Kawai M."/>
            <person name="Futagami T."/>
            <person name="Toyoda A."/>
            <person name="Takaki Y."/>
            <person name="Nishi S."/>
            <person name="Hori S."/>
            <person name="Arai W."/>
            <person name="Tsubouchi T."/>
            <person name="Morono Y."/>
            <person name="Uchiyama I."/>
            <person name="Ito T."/>
            <person name="Fujiyama A."/>
            <person name="Inagaki F."/>
            <person name="Takami H."/>
        </authorList>
    </citation>
    <scope>NUCLEOTIDE SEQUENCE</scope>
    <source>
        <strain evidence="2">Expedition CK06-06</strain>
    </source>
</reference>